<feature type="compositionally biased region" description="Basic residues" evidence="8">
    <location>
        <begin position="223"/>
        <end position="240"/>
    </location>
</feature>
<evidence type="ECO:0000256" key="3">
    <source>
        <dbReference type="ARBA" id="ARBA00022517"/>
    </source>
</evidence>
<dbReference type="PANTHER" id="PTHR21738:SF0">
    <property type="entry name" value="RIBOSOMAL RNA PROCESSING PROTEIN 36 HOMOLOG"/>
    <property type="match status" value="1"/>
</dbReference>
<dbReference type="InterPro" id="IPR009292">
    <property type="entry name" value="RRP36"/>
</dbReference>
<evidence type="ECO:0000256" key="6">
    <source>
        <dbReference type="RuleBase" id="RU368027"/>
    </source>
</evidence>
<keyword evidence="5 6" id="KW-0539">Nucleus</keyword>
<keyword evidence="4 6" id="KW-0698">rRNA processing</keyword>
<dbReference type="Pfam" id="PF06102">
    <property type="entry name" value="RRP36"/>
    <property type="match status" value="1"/>
</dbReference>
<dbReference type="EMBL" id="JARQZJ010000092">
    <property type="protein sequence ID" value="KAK9884133.1"/>
    <property type="molecule type" value="Genomic_DNA"/>
</dbReference>
<sequence length="240" mass="28828">MSLEFTNEYFESSLEDENSLSANGTNIRAKIREQLATMSFEDIQKLKEKIGSKLYNETLFATKTKKQNINFKRENKNRPREISSKIRPKLKQAPALTKKTAIPRDPRFDSLCGEYDEKTFKSNYKFVNDIKRKERKELYKELQITTDPERKQQIQYLMQRIDNQLREEEKKEKLKQLEFEEKSEIREKIKRGEKPTYKKKSEKNIDQLLQKYEDLKKTNTLQKHIKSRSKKLLHKDRKAD</sequence>
<evidence type="ECO:0000256" key="7">
    <source>
        <dbReference type="SAM" id="Coils"/>
    </source>
</evidence>
<evidence type="ECO:0000256" key="8">
    <source>
        <dbReference type="SAM" id="MobiDB-lite"/>
    </source>
</evidence>
<comment type="function">
    <text evidence="6">Component of the 90S pre-ribosome involved in the maturation of rRNAs. Required for early cleavages of the pre-RNAs in the 40S ribosomal subunit maturation pathway.</text>
</comment>
<evidence type="ECO:0000313" key="9">
    <source>
        <dbReference type="EMBL" id="KAK9884133.1"/>
    </source>
</evidence>
<comment type="subcellular location">
    <subcellularLocation>
        <location evidence="1 6">Nucleus</location>
        <location evidence="1 6">Nucleolus</location>
    </subcellularLocation>
</comment>
<dbReference type="AlphaFoldDB" id="A0AAW1UUF8"/>
<gene>
    <name evidence="9" type="ORF">WA026_005084</name>
</gene>
<proteinExistence type="inferred from homology"/>
<evidence type="ECO:0000256" key="1">
    <source>
        <dbReference type="ARBA" id="ARBA00004604"/>
    </source>
</evidence>
<dbReference type="PANTHER" id="PTHR21738">
    <property type="entry name" value="RIBOSOMAL RNA PROCESSING PROTEIN 36 HOMOLOG"/>
    <property type="match status" value="1"/>
</dbReference>
<reference evidence="9 10" key="1">
    <citation type="submission" date="2023-03" db="EMBL/GenBank/DDBJ databases">
        <title>Genome insight into feeding habits of ladybird beetles.</title>
        <authorList>
            <person name="Li H.-S."/>
            <person name="Huang Y.-H."/>
            <person name="Pang H."/>
        </authorList>
    </citation>
    <scope>NUCLEOTIDE SEQUENCE [LARGE SCALE GENOMIC DNA]</scope>
    <source>
        <strain evidence="9">SYSU_2023b</strain>
        <tissue evidence="9">Whole body</tissue>
    </source>
</reference>
<name>A0AAW1UUF8_9CUCU</name>
<keyword evidence="3 6" id="KW-0690">Ribosome biogenesis</keyword>
<dbReference type="GO" id="GO:0030686">
    <property type="term" value="C:90S preribosome"/>
    <property type="evidence" value="ECO:0007669"/>
    <property type="project" value="TreeGrafter"/>
</dbReference>
<feature type="coiled-coil region" evidence="7">
    <location>
        <begin position="151"/>
        <end position="218"/>
    </location>
</feature>
<keyword evidence="7" id="KW-0175">Coiled coil</keyword>
<dbReference type="GO" id="GO:0005730">
    <property type="term" value="C:nucleolus"/>
    <property type="evidence" value="ECO:0007669"/>
    <property type="project" value="UniProtKB-SubCell"/>
</dbReference>
<accession>A0AAW1UUF8</accession>
<evidence type="ECO:0000256" key="2">
    <source>
        <dbReference type="ARBA" id="ARBA00009418"/>
    </source>
</evidence>
<dbReference type="Proteomes" id="UP001431783">
    <property type="component" value="Unassembled WGS sequence"/>
</dbReference>
<organism evidence="9 10">
    <name type="scientific">Henosepilachna vigintioctopunctata</name>
    <dbReference type="NCBI Taxonomy" id="420089"/>
    <lineage>
        <taxon>Eukaryota</taxon>
        <taxon>Metazoa</taxon>
        <taxon>Ecdysozoa</taxon>
        <taxon>Arthropoda</taxon>
        <taxon>Hexapoda</taxon>
        <taxon>Insecta</taxon>
        <taxon>Pterygota</taxon>
        <taxon>Neoptera</taxon>
        <taxon>Endopterygota</taxon>
        <taxon>Coleoptera</taxon>
        <taxon>Polyphaga</taxon>
        <taxon>Cucujiformia</taxon>
        <taxon>Coccinelloidea</taxon>
        <taxon>Coccinellidae</taxon>
        <taxon>Epilachninae</taxon>
        <taxon>Epilachnini</taxon>
        <taxon>Henosepilachna</taxon>
    </lineage>
</organism>
<keyword evidence="6" id="KW-0687">Ribonucleoprotein</keyword>
<keyword evidence="10" id="KW-1185">Reference proteome</keyword>
<comment type="similarity">
    <text evidence="2 6">Belongs to the RRP36 family.</text>
</comment>
<dbReference type="GO" id="GO:0000462">
    <property type="term" value="P:maturation of SSU-rRNA from tricistronic rRNA transcript (SSU-rRNA, 5.8S rRNA, LSU-rRNA)"/>
    <property type="evidence" value="ECO:0007669"/>
    <property type="project" value="TreeGrafter"/>
</dbReference>
<comment type="subunit">
    <text evidence="6">Associates with 90S and pre-40S pre-ribosomal particles.</text>
</comment>
<feature type="region of interest" description="Disordered" evidence="8">
    <location>
        <begin position="220"/>
        <end position="240"/>
    </location>
</feature>
<evidence type="ECO:0000313" key="10">
    <source>
        <dbReference type="Proteomes" id="UP001431783"/>
    </source>
</evidence>
<evidence type="ECO:0000256" key="4">
    <source>
        <dbReference type="ARBA" id="ARBA00022552"/>
    </source>
</evidence>
<comment type="caution">
    <text evidence="9">The sequence shown here is derived from an EMBL/GenBank/DDBJ whole genome shotgun (WGS) entry which is preliminary data.</text>
</comment>
<protein>
    <recommendedName>
        <fullName evidence="6">rRNA biogenesis protein RRP36</fullName>
    </recommendedName>
</protein>
<evidence type="ECO:0000256" key="5">
    <source>
        <dbReference type="ARBA" id="ARBA00023242"/>
    </source>
</evidence>